<evidence type="ECO:0000256" key="6">
    <source>
        <dbReference type="ARBA" id="ARBA00023134"/>
    </source>
</evidence>
<dbReference type="GO" id="GO:0003723">
    <property type="term" value="F:RNA binding"/>
    <property type="evidence" value="ECO:0007669"/>
    <property type="project" value="InterPro"/>
</dbReference>
<dbReference type="PROSITE" id="PS00301">
    <property type="entry name" value="G_TR_1"/>
    <property type="match status" value="1"/>
</dbReference>
<comment type="function">
    <text evidence="7">Translation factor necessary for the incorporation of selenocysteine into proteins. It probably replaces EF-Tu for the insertion of selenocysteine directed by the UGA codon. SelB binds GTP and GDP.</text>
</comment>
<dbReference type="GO" id="GO:0003924">
    <property type="term" value="F:GTPase activity"/>
    <property type="evidence" value="ECO:0007669"/>
    <property type="project" value="InterPro"/>
</dbReference>
<dbReference type="Pfam" id="PF09106">
    <property type="entry name" value="WHD_2nd_SelB"/>
    <property type="match status" value="1"/>
</dbReference>
<comment type="caution">
    <text evidence="10">The sequence shown here is derived from an EMBL/GenBank/DDBJ whole genome shotgun (WGS) entry which is preliminary data.</text>
</comment>
<reference evidence="10" key="2">
    <citation type="submission" date="2021-08" db="EMBL/GenBank/DDBJ databases">
        <authorList>
            <person name="Dalcin Martins P."/>
        </authorList>
    </citation>
    <scope>NUCLEOTIDE SEQUENCE</scope>
    <source>
        <strain evidence="10">MAG_39</strain>
    </source>
</reference>
<evidence type="ECO:0000313" key="10">
    <source>
        <dbReference type="EMBL" id="MBZ0155232.1"/>
    </source>
</evidence>
<sequence length="631" mass="70127">MNNNELMKSVILGTAGHIDHGKSSLVKALTGTDPDRLKEEKERGITIDLGFANLLYPDGLAVGIVDVPGHERLIKNMLAGAGGIDIVLMVIAADEGVMPQSREHLAICELLKIKAGIVAITKADLVDEEWLHLVIDDVRTFVKGTFLENAVLLPVSARSGLNLEALKEKIREVALGVEPKLVKGLFRLPIDRVFTLKGFGTVVTGTALSGTIVLDAPVEILPSRITSKVRGLQSHGKGVERAYAGQRIGINLQGIDRELLKRGDVVVTPDRFTPTRAMDAKLDMLKDAPPVKSRSLVHFYTGTAETIARIVLYDRDEVKPGESCYCQFRLEEPVVVLSGDRYIVRRFSPLETIGGGAVLDPQPVRRKRGTGTADLAVFEKGSMEEKIETKVRRAGYNGSTLPEIEGWLQGDIPEIDRAVEQLLGKGLLVKSHDTLLHCESFHAFREELKATLGRFHRENPLKPGMPKEELKAGIRIDQKVFNHLIERVEEVVVDREMLRLREFRVALSSVDENVKSKIMAILEKEGLQPSSKAELAQKVSLSEKELNDLLKLLVKEGALVRLNDSLHITALHYDRMMKLLKNFFTKKGEMTVAEFRDILGTTRKYALPLLEYLDSHRVTLRVGDVRKLMVK</sequence>
<keyword evidence="6" id="KW-0342">GTP-binding</keyword>
<dbReference type="AlphaFoldDB" id="A0A953J5Z5"/>
<reference evidence="10" key="1">
    <citation type="journal article" date="2021" name="bioRxiv">
        <title>Unraveling nitrogen, sulfur and carbon metabolic pathways and microbial community transcriptional responses to substrate deprivation and toxicity stresses in a bioreactor mimicking anoxic brackish coastal sediment conditions.</title>
        <authorList>
            <person name="Martins P.D."/>
            <person name="Echeveste M.J."/>
            <person name="Arshad A."/>
            <person name="Kurth J."/>
            <person name="Ouboter H."/>
            <person name="Jetten M.S.M."/>
            <person name="Welte C.U."/>
        </authorList>
    </citation>
    <scope>NUCLEOTIDE SEQUENCE</scope>
    <source>
        <strain evidence="10">MAG_39</strain>
    </source>
</reference>
<evidence type="ECO:0000256" key="8">
    <source>
        <dbReference type="ARBA" id="ARBA00031615"/>
    </source>
</evidence>
<dbReference type="Gene3D" id="2.40.30.10">
    <property type="entry name" value="Translation factors"/>
    <property type="match status" value="1"/>
</dbReference>
<dbReference type="InterPro" id="IPR050055">
    <property type="entry name" value="EF-Tu_GTPase"/>
</dbReference>
<dbReference type="GO" id="GO:0005525">
    <property type="term" value="F:GTP binding"/>
    <property type="evidence" value="ECO:0007669"/>
    <property type="project" value="UniProtKB-KW"/>
</dbReference>
<accession>A0A953J5Z5</accession>
<dbReference type="Proteomes" id="UP000705867">
    <property type="component" value="Unassembled WGS sequence"/>
</dbReference>
<dbReference type="SUPFAM" id="SSF46785">
    <property type="entry name" value="Winged helix' DNA-binding domain"/>
    <property type="match status" value="3"/>
</dbReference>
<dbReference type="EMBL" id="JAIOIV010000028">
    <property type="protein sequence ID" value="MBZ0155232.1"/>
    <property type="molecule type" value="Genomic_DNA"/>
</dbReference>
<dbReference type="InterPro" id="IPR004535">
    <property type="entry name" value="Transl_elong_SelB"/>
</dbReference>
<dbReference type="Pfam" id="PF09107">
    <property type="entry name" value="WHD_3rd_SelB"/>
    <property type="match status" value="1"/>
</dbReference>
<protein>
    <recommendedName>
        <fullName evidence="2">Selenocysteine-specific elongation factor</fullName>
    </recommendedName>
    <alternativeName>
        <fullName evidence="8">SelB translation factor</fullName>
    </alternativeName>
</protein>
<dbReference type="InterPro" id="IPR036388">
    <property type="entry name" value="WH-like_DNA-bd_sf"/>
</dbReference>
<dbReference type="GO" id="GO:0001514">
    <property type="term" value="P:selenocysteine incorporation"/>
    <property type="evidence" value="ECO:0007669"/>
    <property type="project" value="InterPro"/>
</dbReference>
<evidence type="ECO:0000259" key="9">
    <source>
        <dbReference type="PROSITE" id="PS51722"/>
    </source>
</evidence>
<dbReference type="GO" id="GO:0003746">
    <property type="term" value="F:translation elongation factor activity"/>
    <property type="evidence" value="ECO:0007669"/>
    <property type="project" value="UniProtKB-KW"/>
</dbReference>
<dbReference type="NCBIfam" id="TIGR00231">
    <property type="entry name" value="small_GTP"/>
    <property type="match status" value="1"/>
</dbReference>
<evidence type="ECO:0000256" key="1">
    <source>
        <dbReference type="ARBA" id="ARBA00004496"/>
    </source>
</evidence>
<dbReference type="SUPFAM" id="SSF50447">
    <property type="entry name" value="Translation proteins"/>
    <property type="match status" value="1"/>
</dbReference>
<comment type="subcellular location">
    <subcellularLocation>
        <location evidence="1">Cytoplasm</location>
    </subcellularLocation>
</comment>
<dbReference type="PANTHER" id="PTHR43721">
    <property type="entry name" value="ELONGATION FACTOR TU-RELATED"/>
    <property type="match status" value="1"/>
</dbReference>
<dbReference type="CDD" id="cd03696">
    <property type="entry name" value="SelB_II"/>
    <property type="match status" value="1"/>
</dbReference>
<evidence type="ECO:0000256" key="5">
    <source>
        <dbReference type="ARBA" id="ARBA00022917"/>
    </source>
</evidence>
<dbReference type="PANTHER" id="PTHR43721:SF11">
    <property type="entry name" value="SELENOCYSTEINE-SPECIFIC ELONGATION FACTOR"/>
    <property type="match status" value="1"/>
</dbReference>
<evidence type="ECO:0000256" key="2">
    <source>
        <dbReference type="ARBA" id="ARBA00015953"/>
    </source>
</evidence>
<dbReference type="Gene3D" id="1.10.10.2770">
    <property type="match status" value="1"/>
</dbReference>
<evidence type="ECO:0000256" key="7">
    <source>
        <dbReference type="ARBA" id="ARBA00025526"/>
    </source>
</evidence>
<dbReference type="InterPro" id="IPR009000">
    <property type="entry name" value="Transl_B-barrel_sf"/>
</dbReference>
<dbReference type="InterPro" id="IPR057335">
    <property type="entry name" value="Beta-barrel_SelB"/>
</dbReference>
<dbReference type="InterPro" id="IPR027417">
    <property type="entry name" value="P-loop_NTPase"/>
</dbReference>
<feature type="domain" description="Tr-type G" evidence="9">
    <location>
        <begin position="7"/>
        <end position="180"/>
    </location>
</feature>
<dbReference type="Pfam" id="PF25461">
    <property type="entry name" value="Beta-barrel_SelB"/>
    <property type="match status" value="1"/>
</dbReference>
<dbReference type="NCBIfam" id="TIGR00475">
    <property type="entry name" value="selB"/>
    <property type="match status" value="1"/>
</dbReference>
<name>A0A953J5Z5_9BACT</name>
<dbReference type="SUPFAM" id="SSF50465">
    <property type="entry name" value="EF-Tu/eEF-1alpha/eIF2-gamma C-terminal domain"/>
    <property type="match status" value="1"/>
</dbReference>
<dbReference type="InterPro" id="IPR000795">
    <property type="entry name" value="T_Tr_GTP-bd_dom"/>
</dbReference>
<dbReference type="InterPro" id="IPR009001">
    <property type="entry name" value="Transl_elong_EF1A/Init_IF2_C"/>
</dbReference>
<evidence type="ECO:0000256" key="3">
    <source>
        <dbReference type="ARBA" id="ARBA00022490"/>
    </source>
</evidence>
<dbReference type="InterPro" id="IPR004161">
    <property type="entry name" value="EFTu-like_2"/>
</dbReference>
<keyword evidence="4" id="KW-0547">Nucleotide-binding</keyword>
<evidence type="ECO:0000256" key="4">
    <source>
        <dbReference type="ARBA" id="ARBA00022741"/>
    </source>
</evidence>
<dbReference type="InterPro" id="IPR031157">
    <property type="entry name" value="G_TR_CS"/>
</dbReference>
<dbReference type="Pfam" id="PF00009">
    <property type="entry name" value="GTP_EFTU"/>
    <property type="match status" value="1"/>
</dbReference>
<gene>
    <name evidence="10" type="primary">selB</name>
    <name evidence="10" type="ORF">K8I29_03335</name>
</gene>
<dbReference type="CDD" id="cd15491">
    <property type="entry name" value="selB_III"/>
    <property type="match status" value="1"/>
</dbReference>
<dbReference type="CDD" id="cd04171">
    <property type="entry name" value="SelB"/>
    <property type="match status" value="1"/>
</dbReference>
<keyword evidence="3" id="KW-0963">Cytoplasm</keyword>
<keyword evidence="5" id="KW-0648">Protein biosynthesis</keyword>
<dbReference type="InterPro" id="IPR005225">
    <property type="entry name" value="Small_GTP-bd"/>
</dbReference>
<dbReference type="Gene3D" id="3.40.50.300">
    <property type="entry name" value="P-loop containing nucleotide triphosphate hydrolases"/>
    <property type="match status" value="1"/>
</dbReference>
<evidence type="ECO:0000313" key="11">
    <source>
        <dbReference type="Proteomes" id="UP000705867"/>
    </source>
</evidence>
<dbReference type="Pfam" id="PF03144">
    <property type="entry name" value="GTP_EFTU_D2"/>
    <property type="match status" value="1"/>
</dbReference>
<dbReference type="SUPFAM" id="SSF52540">
    <property type="entry name" value="P-loop containing nucleoside triphosphate hydrolases"/>
    <property type="match status" value="1"/>
</dbReference>
<dbReference type="InterPro" id="IPR036390">
    <property type="entry name" value="WH_DNA-bd_sf"/>
</dbReference>
<dbReference type="InterPro" id="IPR015190">
    <property type="entry name" value="Elong_fac_SelB-wing-hlx_typ-2"/>
</dbReference>
<organism evidence="10 11">
    <name type="scientific">Candidatus Nitrobium versatile</name>
    <dbReference type="NCBI Taxonomy" id="2884831"/>
    <lineage>
        <taxon>Bacteria</taxon>
        <taxon>Pseudomonadati</taxon>
        <taxon>Nitrospirota</taxon>
        <taxon>Nitrospiria</taxon>
        <taxon>Nitrospirales</taxon>
        <taxon>Nitrospiraceae</taxon>
        <taxon>Candidatus Nitrobium</taxon>
    </lineage>
</organism>
<dbReference type="PROSITE" id="PS51722">
    <property type="entry name" value="G_TR_2"/>
    <property type="match status" value="1"/>
</dbReference>
<dbReference type="GO" id="GO:0005737">
    <property type="term" value="C:cytoplasm"/>
    <property type="evidence" value="ECO:0007669"/>
    <property type="project" value="UniProtKB-SubCell"/>
</dbReference>
<proteinExistence type="predicted"/>
<keyword evidence="10" id="KW-0251">Elongation factor</keyword>
<dbReference type="InterPro" id="IPR015191">
    <property type="entry name" value="SelB_WHD4"/>
</dbReference>
<dbReference type="Gene3D" id="1.10.10.10">
    <property type="entry name" value="Winged helix-like DNA-binding domain superfamily/Winged helix DNA-binding domain"/>
    <property type="match status" value="1"/>
</dbReference>